<dbReference type="EMBL" id="ML180914">
    <property type="protein sequence ID" value="THU76447.1"/>
    <property type="molecule type" value="Genomic_DNA"/>
</dbReference>
<proteinExistence type="predicted"/>
<gene>
    <name evidence="1" type="ORF">K435DRAFT_879208</name>
</gene>
<protein>
    <recommendedName>
        <fullName evidence="3">F-box domain-containing protein</fullName>
    </recommendedName>
</protein>
<dbReference type="AlphaFoldDB" id="A0A4S8KLM5"/>
<keyword evidence="2" id="KW-1185">Reference proteome</keyword>
<sequence length="326" mass="38211">MNNSLPLSNDIIDRILTFLPSFSTLQSAILTSKSFYEVFQARPKSTIRAVSFNVVGPALPQALRVLRYKPGPVYQDMTYYNPPQPELEDDHKAPITPGECVDLVRIEETVRGLEDLFSLRSTIFPPSRVALFFFELNVSFLYRHKNCRFTTSQLSTYESHRFCRATYRIMLYYNIFSLPLLRGFEWRIDSEEEYEMEVRKTETVRAKFLSRFSTEEVYEIRCVSMFLKEVVRVMERYLHQLEHSLEQYLALGPDIILEEYRLLTHYGRRAKSQLTGFADKDDIYGFCEGYLSSPIQSLLTERKVPSQDDREVWFSILDAIEGEHDT</sequence>
<evidence type="ECO:0000313" key="2">
    <source>
        <dbReference type="Proteomes" id="UP000297245"/>
    </source>
</evidence>
<evidence type="ECO:0000313" key="1">
    <source>
        <dbReference type="EMBL" id="THU76447.1"/>
    </source>
</evidence>
<dbReference type="OrthoDB" id="2745518at2759"/>
<evidence type="ECO:0008006" key="3">
    <source>
        <dbReference type="Google" id="ProtNLM"/>
    </source>
</evidence>
<accession>A0A4S8KLM5</accession>
<dbReference type="Proteomes" id="UP000297245">
    <property type="component" value="Unassembled WGS sequence"/>
</dbReference>
<feature type="non-terminal residue" evidence="1">
    <location>
        <position position="326"/>
    </location>
</feature>
<reference evidence="1 2" key="1">
    <citation type="journal article" date="2019" name="Nat. Ecol. Evol.">
        <title>Megaphylogeny resolves global patterns of mushroom evolution.</title>
        <authorList>
            <person name="Varga T."/>
            <person name="Krizsan K."/>
            <person name="Foldi C."/>
            <person name="Dima B."/>
            <person name="Sanchez-Garcia M."/>
            <person name="Sanchez-Ramirez S."/>
            <person name="Szollosi G.J."/>
            <person name="Szarkandi J.G."/>
            <person name="Papp V."/>
            <person name="Albert L."/>
            <person name="Andreopoulos W."/>
            <person name="Angelini C."/>
            <person name="Antonin V."/>
            <person name="Barry K.W."/>
            <person name="Bougher N.L."/>
            <person name="Buchanan P."/>
            <person name="Buyck B."/>
            <person name="Bense V."/>
            <person name="Catcheside P."/>
            <person name="Chovatia M."/>
            <person name="Cooper J."/>
            <person name="Damon W."/>
            <person name="Desjardin D."/>
            <person name="Finy P."/>
            <person name="Geml J."/>
            <person name="Haridas S."/>
            <person name="Hughes K."/>
            <person name="Justo A."/>
            <person name="Karasinski D."/>
            <person name="Kautmanova I."/>
            <person name="Kiss B."/>
            <person name="Kocsube S."/>
            <person name="Kotiranta H."/>
            <person name="LaButti K.M."/>
            <person name="Lechner B.E."/>
            <person name="Liimatainen K."/>
            <person name="Lipzen A."/>
            <person name="Lukacs Z."/>
            <person name="Mihaltcheva S."/>
            <person name="Morgado L.N."/>
            <person name="Niskanen T."/>
            <person name="Noordeloos M.E."/>
            <person name="Ohm R.A."/>
            <person name="Ortiz-Santana B."/>
            <person name="Ovrebo C."/>
            <person name="Racz N."/>
            <person name="Riley R."/>
            <person name="Savchenko A."/>
            <person name="Shiryaev A."/>
            <person name="Soop K."/>
            <person name="Spirin V."/>
            <person name="Szebenyi C."/>
            <person name="Tomsovsky M."/>
            <person name="Tulloss R.E."/>
            <person name="Uehling J."/>
            <person name="Grigoriev I.V."/>
            <person name="Vagvolgyi C."/>
            <person name="Papp T."/>
            <person name="Martin F.M."/>
            <person name="Miettinen O."/>
            <person name="Hibbett D.S."/>
            <person name="Nagy L.G."/>
        </authorList>
    </citation>
    <scope>NUCLEOTIDE SEQUENCE [LARGE SCALE GENOMIC DNA]</scope>
    <source>
        <strain evidence="1 2">CBS 962.96</strain>
    </source>
</reference>
<organism evidence="1 2">
    <name type="scientific">Dendrothele bispora (strain CBS 962.96)</name>
    <dbReference type="NCBI Taxonomy" id="1314807"/>
    <lineage>
        <taxon>Eukaryota</taxon>
        <taxon>Fungi</taxon>
        <taxon>Dikarya</taxon>
        <taxon>Basidiomycota</taxon>
        <taxon>Agaricomycotina</taxon>
        <taxon>Agaricomycetes</taxon>
        <taxon>Agaricomycetidae</taxon>
        <taxon>Agaricales</taxon>
        <taxon>Agaricales incertae sedis</taxon>
        <taxon>Dendrothele</taxon>
    </lineage>
</organism>
<name>A0A4S8KLM5_DENBC</name>